<dbReference type="PANTHER" id="PTHR43580:SF8">
    <property type="entry name" value="6-PHOSPHOGLUCONATE DEHYDROGENASE NADP-BINDING DOMAIN-CONTAINING PROTEIN-RELATED"/>
    <property type="match status" value="1"/>
</dbReference>
<comment type="caution">
    <text evidence="3">The sequence shown here is derived from an EMBL/GenBank/DDBJ whole genome shotgun (WGS) entry which is preliminary data.</text>
</comment>
<dbReference type="InterPro" id="IPR008927">
    <property type="entry name" value="6-PGluconate_DH-like_C_sf"/>
</dbReference>
<organism evidence="3 4">
    <name type="scientific">Daldinia eschscholtzii</name>
    <dbReference type="NCBI Taxonomy" id="292717"/>
    <lineage>
        <taxon>Eukaryota</taxon>
        <taxon>Fungi</taxon>
        <taxon>Dikarya</taxon>
        <taxon>Ascomycota</taxon>
        <taxon>Pezizomycotina</taxon>
        <taxon>Sordariomycetes</taxon>
        <taxon>Xylariomycetidae</taxon>
        <taxon>Xylariales</taxon>
        <taxon>Hypoxylaceae</taxon>
        <taxon>Daldinia</taxon>
    </lineage>
</organism>
<name>A0AAX6MWH6_9PEZI</name>
<keyword evidence="4" id="KW-1185">Reference proteome</keyword>
<comment type="similarity">
    <text evidence="1">Belongs to the HIBADH-related family. NP60 subfamily.</text>
</comment>
<dbReference type="Proteomes" id="UP001369815">
    <property type="component" value="Unassembled WGS sequence"/>
</dbReference>
<accession>A0AAX6MWH6</accession>
<protein>
    <recommendedName>
        <fullName evidence="2">6-phosphogluconate dehydrogenase NADP-binding domain-containing protein</fullName>
    </recommendedName>
</protein>
<proteinExistence type="inferred from homology"/>
<evidence type="ECO:0000256" key="1">
    <source>
        <dbReference type="ARBA" id="ARBA00007598"/>
    </source>
</evidence>
<dbReference type="SUPFAM" id="SSF48179">
    <property type="entry name" value="6-phosphogluconate dehydrogenase C-terminal domain-like"/>
    <property type="match status" value="1"/>
</dbReference>
<sequence length="289" mass="31526">MAASRYDSSTEQFHAGLLSLHSEESDANSGDVEGKIVVDTTTIHPETTKTLAKRLKEKGAEFAAAPVFGATPVAEAGQLLVAFGGSTAVYEKISPFLKGVIAREVLLVGEEPEQATLLKTTGYFSLFILFPNYPFQDDPTELNGLLIQLKKFLMARLMELIAEAHVFAEKTGLGSTALERLLELNFGTVAYSDSVRMTTGVYVPGKNQAPWSDLDLALKDVGHGVDCAARVGVQLEVANTALEHLRRAKEYSEKNGRRRLDSSSLYGVVREDAGLDFRTDLVRKRDGEE</sequence>
<dbReference type="InterPro" id="IPR051265">
    <property type="entry name" value="HIBADH-related_NP60_sf"/>
</dbReference>
<dbReference type="PANTHER" id="PTHR43580">
    <property type="entry name" value="OXIDOREDUCTASE GLYR1-RELATED"/>
    <property type="match status" value="1"/>
</dbReference>
<dbReference type="Pfam" id="PF03446">
    <property type="entry name" value="NAD_binding_2"/>
    <property type="match status" value="1"/>
</dbReference>
<feature type="domain" description="6-phosphogluconate dehydrogenase NADP-binding" evidence="2">
    <location>
        <begin position="31"/>
        <end position="105"/>
    </location>
</feature>
<dbReference type="GO" id="GO:0050661">
    <property type="term" value="F:NADP binding"/>
    <property type="evidence" value="ECO:0007669"/>
    <property type="project" value="InterPro"/>
</dbReference>
<dbReference type="Gene3D" id="1.10.1040.10">
    <property type="entry name" value="N-(1-d-carboxylethyl)-l-norvaline Dehydrogenase, domain 2"/>
    <property type="match status" value="1"/>
</dbReference>
<evidence type="ECO:0000313" key="3">
    <source>
        <dbReference type="EMBL" id="KAK6956757.1"/>
    </source>
</evidence>
<reference evidence="3 4" key="1">
    <citation type="journal article" date="2024" name="Front Chem Biol">
        <title>Unveiling the potential of Daldinia eschscholtzii MFLUCC 19-0629 through bioactivity and bioinformatics studies for enhanced sustainable agriculture production.</title>
        <authorList>
            <person name="Brooks S."/>
            <person name="Weaver J.A."/>
            <person name="Klomchit A."/>
            <person name="Alharthi S.A."/>
            <person name="Onlamun T."/>
            <person name="Nurani R."/>
            <person name="Vong T.K."/>
            <person name="Alberti F."/>
            <person name="Greco C."/>
        </authorList>
    </citation>
    <scope>NUCLEOTIDE SEQUENCE [LARGE SCALE GENOMIC DNA]</scope>
    <source>
        <strain evidence="3">MFLUCC 19-0629</strain>
    </source>
</reference>
<dbReference type="InterPro" id="IPR013328">
    <property type="entry name" value="6PGD_dom2"/>
</dbReference>
<dbReference type="Gene3D" id="3.40.50.720">
    <property type="entry name" value="NAD(P)-binding Rossmann-like Domain"/>
    <property type="match status" value="1"/>
</dbReference>
<dbReference type="AlphaFoldDB" id="A0AAX6MWH6"/>
<evidence type="ECO:0000259" key="2">
    <source>
        <dbReference type="Pfam" id="PF03446"/>
    </source>
</evidence>
<dbReference type="SUPFAM" id="SSF51735">
    <property type="entry name" value="NAD(P)-binding Rossmann-fold domains"/>
    <property type="match status" value="1"/>
</dbReference>
<dbReference type="EMBL" id="JBANMG010000002">
    <property type="protein sequence ID" value="KAK6956757.1"/>
    <property type="molecule type" value="Genomic_DNA"/>
</dbReference>
<gene>
    <name evidence="3" type="ORF">Daesc_002037</name>
</gene>
<evidence type="ECO:0000313" key="4">
    <source>
        <dbReference type="Proteomes" id="UP001369815"/>
    </source>
</evidence>
<dbReference type="InterPro" id="IPR036291">
    <property type="entry name" value="NAD(P)-bd_dom_sf"/>
</dbReference>
<dbReference type="InterPro" id="IPR006115">
    <property type="entry name" value="6PGDH_NADP-bd"/>
</dbReference>